<proteinExistence type="predicted"/>
<evidence type="ECO:0000313" key="2">
    <source>
        <dbReference type="Proteomes" id="UP000003579"/>
    </source>
</evidence>
<dbReference type="EMBL" id="ADBS01000001">
    <property type="protein sequence ID" value="EEZ41170.1"/>
    <property type="molecule type" value="Genomic_DNA"/>
</dbReference>
<protein>
    <submittedName>
        <fullName evidence="1">Uncharacterized protein</fullName>
    </submittedName>
</protein>
<dbReference type="AlphaFoldDB" id="D0YY39"/>
<name>D0YY39_PHODD</name>
<organism evidence="1 2">
    <name type="scientific">Photobacterium damselae subsp. damselae CIP 102761</name>
    <dbReference type="NCBI Taxonomy" id="675817"/>
    <lineage>
        <taxon>Bacteria</taxon>
        <taxon>Pseudomonadati</taxon>
        <taxon>Pseudomonadota</taxon>
        <taxon>Gammaproteobacteria</taxon>
        <taxon>Vibrionales</taxon>
        <taxon>Vibrionaceae</taxon>
        <taxon>Photobacterium</taxon>
    </lineage>
</organism>
<dbReference type="Proteomes" id="UP000003579">
    <property type="component" value="Unassembled WGS sequence"/>
</dbReference>
<gene>
    <name evidence="1" type="ORF">VDA_002202</name>
</gene>
<reference evidence="1 2" key="1">
    <citation type="submission" date="2009-11" db="EMBL/GenBank/DDBJ databases">
        <authorList>
            <consortium name="Los Alamos National Laboratory (LANL)"/>
            <consortium name="National Microbial Pathogen Data Resource (NMPDR)"/>
            <person name="Munk A.C."/>
            <person name="Tapia R."/>
            <person name="Green L."/>
            <person name="Rogers Y."/>
            <person name="Detter J.C."/>
            <person name="Bruce D."/>
            <person name="Brettin T.S."/>
            <person name="Colwell R."/>
            <person name="Huq A."/>
            <person name="Grim C.J."/>
            <person name="Hasan N.A."/>
            <person name="Vonstein V."/>
            <person name="Bartels D."/>
        </authorList>
    </citation>
    <scope>NUCLEOTIDE SEQUENCE [LARGE SCALE GENOMIC DNA]</scope>
    <source>
        <strain evidence="1 2">CIP 102761</strain>
    </source>
</reference>
<evidence type="ECO:0000313" key="1">
    <source>
        <dbReference type="EMBL" id="EEZ41170.1"/>
    </source>
</evidence>
<sequence>MGVSSNKQGYDKPSFKVSYAELEMVFPYHQKVNVKQL</sequence>
<accession>D0YY39</accession>
<keyword evidence="2" id="KW-1185">Reference proteome</keyword>